<accession>A0A5B7TXS9</accession>
<dbReference type="Proteomes" id="UP000306229">
    <property type="component" value="Chromosome"/>
</dbReference>
<proteinExistence type="predicted"/>
<dbReference type="OrthoDB" id="1366221at2"/>
<gene>
    <name evidence="1" type="ORF">FF125_17385</name>
</gene>
<keyword evidence="2" id="KW-1185">Reference proteome</keyword>
<evidence type="ECO:0000313" key="1">
    <source>
        <dbReference type="EMBL" id="QCX41098.1"/>
    </source>
</evidence>
<dbReference type="KEGG" id="fbe:FF125_17385"/>
<organism evidence="1 2">
    <name type="scientific">Aureibaculum algae</name>
    <dbReference type="NCBI Taxonomy" id="2584122"/>
    <lineage>
        <taxon>Bacteria</taxon>
        <taxon>Pseudomonadati</taxon>
        <taxon>Bacteroidota</taxon>
        <taxon>Flavobacteriia</taxon>
        <taxon>Flavobacteriales</taxon>
        <taxon>Flavobacteriaceae</taxon>
        <taxon>Aureibaculum</taxon>
    </lineage>
</organism>
<sequence length="65" mass="7692">MVSYTNKLRCLVCPFKVKVIKPIGILKQKQIVYVSEVKITLELVTIYVIKGFAYYYYHFDIIIDE</sequence>
<dbReference type="AlphaFoldDB" id="A0A5B7TXS9"/>
<dbReference type="EMBL" id="CP040749">
    <property type="protein sequence ID" value="QCX41098.1"/>
    <property type="molecule type" value="Genomic_DNA"/>
</dbReference>
<reference evidence="1 2" key="1">
    <citation type="submission" date="2019-05" db="EMBL/GenBank/DDBJ databases">
        <title>Algicella ahnfeltiae gen. nov., sp. nov., a novel marine bacterium of the family Flavobacteriaceae isolated from a red alga.</title>
        <authorList>
            <person name="Nedashkovskaya O.I."/>
            <person name="Kukhlevskiy A.D."/>
            <person name="Kim S.-G."/>
            <person name="Zhukova N.V."/>
            <person name="Mikhailov V.V."/>
        </authorList>
    </citation>
    <scope>NUCLEOTIDE SEQUENCE [LARGE SCALE GENOMIC DNA]</scope>
    <source>
        <strain evidence="1 2">10Alg115</strain>
    </source>
</reference>
<evidence type="ECO:0000313" key="2">
    <source>
        <dbReference type="Proteomes" id="UP000306229"/>
    </source>
</evidence>
<protein>
    <submittedName>
        <fullName evidence="1">Uncharacterized protein</fullName>
    </submittedName>
</protein>
<name>A0A5B7TXS9_9FLAO</name>